<feature type="non-terminal residue" evidence="2">
    <location>
        <position position="177"/>
    </location>
</feature>
<dbReference type="EMBL" id="GBRD01009114">
    <property type="protein sequence ID" value="JAG56707.1"/>
    <property type="molecule type" value="Transcribed_RNA"/>
</dbReference>
<feature type="transmembrane region" description="Helical" evidence="1">
    <location>
        <begin position="21"/>
        <end position="42"/>
    </location>
</feature>
<proteinExistence type="predicted"/>
<protein>
    <submittedName>
        <fullName evidence="2">Uncharacterized protein</fullName>
    </submittedName>
</protein>
<dbReference type="AlphaFoldDB" id="A0A0K8STS6"/>
<keyword evidence="1" id="KW-1133">Transmembrane helix</keyword>
<feature type="non-terminal residue" evidence="2">
    <location>
        <position position="1"/>
    </location>
</feature>
<accession>A0A0K8STS6</accession>
<evidence type="ECO:0000313" key="2">
    <source>
        <dbReference type="EMBL" id="JAG56707.1"/>
    </source>
</evidence>
<name>A0A0K8STS6_LYGHE</name>
<reference evidence="2" key="1">
    <citation type="submission" date="2014-09" db="EMBL/GenBank/DDBJ databases">
        <authorList>
            <person name="Magalhaes I.L.F."/>
            <person name="Oliveira U."/>
            <person name="Santos F.R."/>
            <person name="Vidigal T.H.D.A."/>
            <person name="Brescovit A.D."/>
            <person name="Santos A.J."/>
        </authorList>
    </citation>
    <scope>NUCLEOTIDE SEQUENCE</scope>
</reference>
<organism evidence="2">
    <name type="scientific">Lygus hesperus</name>
    <name type="common">Western plant bug</name>
    <dbReference type="NCBI Taxonomy" id="30085"/>
    <lineage>
        <taxon>Eukaryota</taxon>
        <taxon>Metazoa</taxon>
        <taxon>Ecdysozoa</taxon>
        <taxon>Arthropoda</taxon>
        <taxon>Hexapoda</taxon>
        <taxon>Insecta</taxon>
        <taxon>Pterygota</taxon>
        <taxon>Neoptera</taxon>
        <taxon>Paraneoptera</taxon>
        <taxon>Hemiptera</taxon>
        <taxon>Heteroptera</taxon>
        <taxon>Panheteroptera</taxon>
        <taxon>Cimicomorpha</taxon>
        <taxon>Miridae</taxon>
        <taxon>Mirini</taxon>
        <taxon>Lygus</taxon>
    </lineage>
</organism>
<keyword evidence="1" id="KW-0472">Membrane</keyword>
<sequence>TLLSSDQKQHRRGEPFGSRMMYFAITAVIVSAIVVSGTNPYLNILETEVEKMKAFVNETGDRINASATFQLQGRMGTSLACWSIQLGNYGQQIDNAIDTYLSEFLNKVKGMLVQTKTMSDEQIQALAAQLYGSNDSVLIQVAEYEKEFNDQANIVYNNLIQLNKITCNSTVTSTVVG</sequence>
<evidence type="ECO:0000256" key="1">
    <source>
        <dbReference type="SAM" id="Phobius"/>
    </source>
</evidence>
<keyword evidence="1" id="KW-0812">Transmembrane</keyword>